<gene>
    <name evidence="2" type="ORF">CRE_12102</name>
</gene>
<dbReference type="InterPro" id="IPR001810">
    <property type="entry name" value="F-box_dom"/>
</dbReference>
<accession>E3MPX0</accession>
<name>E3MPX0_CAERE</name>
<dbReference type="PROSITE" id="PS50181">
    <property type="entry name" value="FBOX"/>
    <property type="match status" value="1"/>
</dbReference>
<organism evidence="3">
    <name type="scientific">Caenorhabditis remanei</name>
    <name type="common">Caenorhabditis vulgaris</name>
    <dbReference type="NCBI Taxonomy" id="31234"/>
    <lineage>
        <taxon>Eukaryota</taxon>
        <taxon>Metazoa</taxon>
        <taxon>Ecdysozoa</taxon>
        <taxon>Nematoda</taxon>
        <taxon>Chromadorea</taxon>
        <taxon>Rhabditida</taxon>
        <taxon>Rhabditina</taxon>
        <taxon>Rhabditomorpha</taxon>
        <taxon>Rhabditoidea</taxon>
        <taxon>Rhabditidae</taxon>
        <taxon>Peloderinae</taxon>
        <taxon>Caenorhabditis</taxon>
    </lineage>
</organism>
<proteinExistence type="predicted"/>
<feature type="domain" description="F-box" evidence="1">
    <location>
        <begin position="2"/>
        <end position="49"/>
    </location>
</feature>
<evidence type="ECO:0000313" key="2">
    <source>
        <dbReference type="EMBL" id="EFP06718.1"/>
    </source>
</evidence>
<dbReference type="PANTHER" id="PTHR21503">
    <property type="entry name" value="F-BOX-CONTAINING HYPOTHETICAL PROTEIN C.ELEGANS"/>
    <property type="match status" value="1"/>
</dbReference>
<dbReference type="InParanoid" id="E3MPX0"/>
<dbReference type="AlphaFoldDB" id="E3MPX0"/>
<dbReference type="PANTHER" id="PTHR21503:SF8">
    <property type="entry name" value="F-BOX ASSOCIATED DOMAIN-CONTAINING PROTEIN-RELATED"/>
    <property type="match status" value="1"/>
</dbReference>
<dbReference type="Proteomes" id="UP000008281">
    <property type="component" value="Unassembled WGS sequence"/>
</dbReference>
<dbReference type="HOGENOM" id="CLU_040220_0_2_1"/>
<sequence length="347" mass="40416">MSIPLLKFPYLIQIGIFKQLEFDEIFLMSLCSKKTKIMIQSARINVERLLYVLFDHAIQVSVGYNGRFQRPHDAIMLERVEVIARDSRIRIKLGGTNIDCSYRKRFAMTENVYLGYPSSEEDMFLKSFQRHMSSLFQNRPENTLITVFTNALYNSTGIKNINNAEIFIKEPDVLNTSQLKDFMNFHPTLDTIQLIFPLTGPPLTRESKIMKIKGLSVYNPGQRTSELMANFNGQYLHLANATYDFNDWKQLLKKWKRKESYGNLKAVITSPLQRNFVLDFDDLAAEFDLQEWDGERRPKNYRLDTTISHIRSKEYNCSKWLDMQQDGGGKWASITLGPSEINFVVWD</sequence>
<evidence type="ECO:0000259" key="1">
    <source>
        <dbReference type="PROSITE" id="PS50181"/>
    </source>
</evidence>
<dbReference type="Pfam" id="PF00646">
    <property type="entry name" value="F-box"/>
    <property type="match status" value="1"/>
</dbReference>
<keyword evidence="3" id="KW-1185">Reference proteome</keyword>
<reference evidence="2" key="1">
    <citation type="submission" date="2007-07" db="EMBL/GenBank/DDBJ databases">
        <title>PCAP assembly of the Caenorhabditis remanei genome.</title>
        <authorList>
            <consortium name="The Caenorhabditis remanei Sequencing Consortium"/>
            <person name="Wilson R.K."/>
        </authorList>
    </citation>
    <scope>NUCLEOTIDE SEQUENCE [LARGE SCALE GENOMIC DNA]</scope>
    <source>
        <strain evidence="2">PB4641</strain>
    </source>
</reference>
<evidence type="ECO:0000313" key="3">
    <source>
        <dbReference type="Proteomes" id="UP000008281"/>
    </source>
</evidence>
<protein>
    <recommendedName>
        <fullName evidence="1">F-box domain-containing protein</fullName>
    </recommendedName>
</protein>
<dbReference type="EMBL" id="DS268464">
    <property type="protein sequence ID" value="EFP06718.1"/>
    <property type="molecule type" value="Genomic_DNA"/>
</dbReference>
<dbReference type="OrthoDB" id="5904264at2759"/>